<comment type="subcellular location">
    <subcellularLocation>
        <location evidence="1 11">Mitochondrion inner membrane</location>
        <topology evidence="1 11">Single-pass membrane protein</topology>
    </subcellularLocation>
</comment>
<dbReference type="GO" id="GO:0034551">
    <property type="term" value="P:mitochondrial respiratory chain complex III assembly"/>
    <property type="evidence" value="ECO:0007669"/>
    <property type="project" value="TreeGrafter"/>
</dbReference>
<feature type="region of interest" description="Disordered" evidence="12">
    <location>
        <begin position="1"/>
        <end position="32"/>
    </location>
</feature>
<dbReference type="PANTHER" id="PTHR28202">
    <property type="entry name" value="ASSEMBLY FACTOR CBP4"/>
    <property type="match status" value="1"/>
</dbReference>
<feature type="region of interest" description="Disordered" evidence="12">
    <location>
        <begin position="75"/>
        <end position="150"/>
    </location>
</feature>
<proteinExistence type="inferred from homology"/>
<feature type="compositionally biased region" description="Basic and acidic residues" evidence="12">
    <location>
        <begin position="1"/>
        <end position="25"/>
    </location>
</feature>
<dbReference type="AlphaFoldDB" id="A0A179HY08"/>
<sequence>MERCQKYDGDAGERKETVERREKRSPAIGGPALTWWLTPTEEQLRARYNPDLLKKSIEQREEREQEFDEFVTKLKEYSKSDNAGGRSLDRGQGRGGAETKGGASGGQGAAAGGRGAERGDEARGRPGVKVTSAGAAPSEGITTAPSGRED</sequence>
<dbReference type="InterPro" id="IPR012420">
    <property type="entry name" value="Cbp4"/>
</dbReference>
<evidence type="ECO:0000256" key="8">
    <source>
        <dbReference type="ARBA" id="ARBA00023186"/>
    </source>
</evidence>
<keyword evidence="7" id="KW-0472">Membrane</keyword>
<comment type="caution">
    <text evidence="13">The sequence shown here is derived from an EMBL/GenBank/DDBJ whole genome shotgun (WGS) entry which is preliminary data.</text>
</comment>
<evidence type="ECO:0000256" key="7">
    <source>
        <dbReference type="ARBA" id="ARBA00023136"/>
    </source>
</evidence>
<accession>A0A179HY08</accession>
<evidence type="ECO:0000256" key="3">
    <source>
        <dbReference type="ARBA" id="ARBA00022692"/>
    </source>
</evidence>
<evidence type="ECO:0000256" key="2">
    <source>
        <dbReference type="ARBA" id="ARBA00006780"/>
    </source>
</evidence>
<evidence type="ECO:0000313" key="14">
    <source>
        <dbReference type="Proteomes" id="UP000078340"/>
    </source>
</evidence>
<dbReference type="PANTHER" id="PTHR28202:SF1">
    <property type="entry name" value="ASSEMBLY FACTOR CBP4"/>
    <property type="match status" value="1"/>
</dbReference>
<evidence type="ECO:0000313" key="13">
    <source>
        <dbReference type="EMBL" id="OAQ94250.1"/>
    </source>
</evidence>
<evidence type="ECO:0000256" key="5">
    <source>
        <dbReference type="ARBA" id="ARBA00022989"/>
    </source>
</evidence>
<comment type="function">
    <text evidence="9 11">Essential for the assembly of ubiquinol-cytochrome c reductase. It has a direct effect on the correct occurrence of the Rieske protein, core 4, core 5 and apocytochrome b.</text>
</comment>
<evidence type="ECO:0000256" key="1">
    <source>
        <dbReference type="ARBA" id="ARBA00004434"/>
    </source>
</evidence>
<dbReference type="Pfam" id="PF07960">
    <property type="entry name" value="CBP4"/>
    <property type="match status" value="1"/>
</dbReference>
<feature type="compositionally biased region" description="Gly residues" evidence="12">
    <location>
        <begin position="93"/>
        <end position="114"/>
    </location>
</feature>
<evidence type="ECO:0000256" key="4">
    <source>
        <dbReference type="ARBA" id="ARBA00022792"/>
    </source>
</evidence>
<reference evidence="13 14" key="1">
    <citation type="submission" date="2016-02" db="EMBL/GenBank/DDBJ databases">
        <title>Biosynthesis of antibiotic leucinostatins and their inhibition on Phytophthora in bio-control Purpureocillium lilacinum.</title>
        <authorList>
            <person name="Wang G."/>
            <person name="Liu Z."/>
            <person name="Lin R."/>
            <person name="Li E."/>
            <person name="Mao Z."/>
            <person name="Ling J."/>
            <person name="Yin W."/>
            <person name="Xie B."/>
        </authorList>
    </citation>
    <scope>NUCLEOTIDE SEQUENCE [LARGE SCALE GENOMIC DNA]</scope>
    <source>
        <strain evidence="13">PLFJ-1</strain>
    </source>
</reference>
<protein>
    <recommendedName>
        <fullName evidence="10 11">Cytochrome b mRNA-processing protein 4</fullName>
    </recommendedName>
</protein>
<evidence type="ECO:0000256" key="6">
    <source>
        <dbReference type="ARBA" id="ARBA00023128"/>
    </source>
</evidence>
<dbReference type="Proteomes" id="UP000078340">
    <property type="component" value="Unassembled WGS sequence"/>
</dbReference>
<evidence type="ECO:0000256" key="10">
    <source>
        <dbReference type="ARBA" id="ARBA00031521"/>
    </source>
</evidence>
<feature type="compositionally biased region" description="Basic and acidic residues" evidence="12">
    <location>
        <begin position="115"/>
        <end position="124"/>
    </location>
</feature>
<name>A0A179HY08_PURLI</name>
<organism evidence="13 14">
    <name type="scientific">Purpureocillium lilacinum</name>
    <name type="common">Paecilomyces lilacinus</name>
    <dbReference type="NCBI Taxonomy" id="33203"/>
    <lineage>
        <taxon>Eukaryota</taxon>
        <taxon>Fungi</taxon>
        <taxon>Dikarya</taxon>
        <taxon>Ascomycota</taxon>
        <taxon>Pezizomycotina</taxon>
        <taxon>Sordariomycetes</taxon>
        <taxon>Hypocreomycetidae</taxon>
        <taxon>Hypocreales</taxon>
        <taxon>Ophiocordycipitaceae</taxon>
        <taxon>Purpureocillium</taxon>
    </lineage>
</organism>
<keyword evidence="4 11" id="KW-0999">Mitochondrion inner membrane</keyword>
<feature type="compositionally biased region" description="Polar residues" evidence="12">
    <location>
        <begin position="140"/>
        <end position="150"/>
    </location>
</feature>
<keyword evidence="6 11" id="KW-0496">Mitochondrion</keyword>
<keyword evidence="3" id="KW-0812">Transmembrane</keyword>
<keyword evidence="5" id="KW-1133">Transmembrane helix</keyword>
<dbReference type="GO" id="GO:0005743">
    <property type="term" value="C:mitochondrial inner membrane"/>
    <property type="evidence" value="ECO:0007669"/>
    <property type="project" value="UniProtKB-SubCell"/>
</dbReference>
<comment type="similarity">
    <text evidence="2 11">Belongs to the CBP4 family.</text>
</comment>
<evidence type="ECO:0000256" key="9">
    <source>
        <dbReference type="ARBA" id="ARBA00025413"/>
    </source>
</evidence>
<dbReference type="EMBL" id="LSBI01000001">
    <property type="protein sequence ID" value="OAQ94250.1"/>
    <property type="molecule type" value="Genomic_DNA"/>
</dbReference>
<evidence type="ECO:0000256" key="12">
    <source>
        <dbReference type="SAM" id="MobiDB-lite"/>
    </source>
</evidence>
<gene>
    <name evidence="13" type="ORF">VFPFJ_00359</name>
</gene>
<keyword evidence="8 11" id="KW-0143">Chaperone</keyword>
<evidence type="ECO:0000256" key="11">
    <source>
        <dbReference type="RuleBase" id="RU368005"/>
    </source>
</evidence>